<keyword evidence="6 12" id="KW-0408">Iron</keyword>
<dbReference type="InterPro" id="IPR058240">
    <property type="entry name" value="rSAM_sf"/>
</dbReference>
<keyword evidence="8 12" id="KW-0342">GTP-binding</keyword>
<dbReference type="GO" id="GO:0061798">
    <property type="term" value="F:GTP 3',8'-cyclase activity"/>
    <property type="evidence" value="ECO:0007669"/>
    <property type="project" value="UniProtKB-UniRule"/>
</dbReference>
<keyword evidence="2 12" id="KW-0004">4Fe-4S</keyword>
<dbReference type="SFLD" id="SFLDG01067">
    <property type="entry name" value="SPASM/twitch_domain_containing"/>
    <property type="match status" value="1"/>
</dbReference>
<dbReference type="HAMAP" id="MF_01225_B">
    <property type="entry name" value="MoaA_B"/>
    <property type="match status" value="1"/>
</dbReference>
<evidence type="ECO:0000256" key="9">
    <source>
        <dbReference type="ARBA" id="ARBA00023150"/>
    </source>
</evidence>
<dbReference type="PANTHER" id="PTHR22960:SF0">
    <property type="entry name" value="MOLYBDENUM COFACTOR BIOSYNTHESIS PROTEIN 1"/>
    <property type="match status" value="1"/>
</dbReference>
<protein>
    <recommendedName>
        <fullName evidence="1 12">GTP 3',8-cyclase</fullName>
        <ecNumber evidence="1 12">4.1.99.22</ecNumber>
    </recommendedName>
    <alternativeName>
        <fullName evidence="12">Molybdenum cofactor biosynthesis protein A</fullName>
    </alternativeName>
</protein>
<dbReference type="CDD" id="cd21117">
    <property type="entry name" value="Twitch_MoaA"/>
    <property type="match status" value="1"/>
</dbReference>
<evidence type="ECO:0000259" key="13">
    <source>
        <dbReference type="PROSITE" id="PS51918"/>
    </source>
</evidence>
<evidence type="ECO:0000256" key="10">
    <source>
        <dbReference type="ARBA" id="ARBA00023239"/>
    </source>
</evidence>
<evidence type="ECO:0000313" key="15">
    <source>
        <dbReference type="Proteomes" id="UP000622687"/>
    </source>
</evidence>
<evidence type="ECO:0000256" key="7">
    <source>
        <dbReference type="ARBA" id="ARBA00023014"/>
    </source>
</evidence>
<dbReference type="Gene3D" id="3.20.20.70">
    <property type="entry name" value="Aldolase class I"/>
    <property type="match status" value="1"/>
</dbReference>
<feature type="binding site" evidence="12">
    <location>
        <position position="94"/>
    </location>
    <ligand>
        <name>GTP</name>
        <dbReference type="ChEBI" id="CHEBI:37565"/>
    </ligand>
</feature>
<feature type="domain" description="Radical SAM core" evidence="13">
    <location>
        <begin position="4"/>
        <end position="227"/>
    </location>
</feature>
<feature type="binding site" evidence="12">
    <location>
        <position position="250"/>
    </location>
    <ligand>
        <name>[4Fe-4S] cluster</name>
        <dbReference type="ChEBI" id="CHEBI:49883"/>
        <label>2</label>
        <note>4Fe-4S-substrate</note>
    </ligand>
</feature>
<dbReference type="SMART" id="SM00729">
    <property type="entry name" value="Elp3"/>
    <property type="match status" value="1"/>
</dbReference>
<feature type="binding site" evidence="12">
    <location>
        <position position="20"/>
    </location>
    <ligand>
        <name>[4Fe-4S] cluster</name>
        <dbReference type="ChEBI" id="CHEBI:49883"/>
        <label>1</label>
        <note>4Fe-4S-S-AdoMet</note>
    </ligand>
</feature>
<keyword evidence="5 12" id="KW-0547">Nucleotide-binding</keyword>
<comment type="function">
    <text evidence="12">Catalyzes the cyclization of GTP to (8S)-3',8-cyclo-7,8-dihydroguanosine 5'-triphosphate.</text>
</comment>
<evidence type="ECO:0000256" key="3">
    <source>
        <dbReference type="ARBA" id="ARBA00022691"/>
    </source>
</evidence>
<dbReference type="InterPro" id="IPR050105">
    <property type="entry name" value="MoCo_biosynth_MoaA/MoaC"/>
</dbReference>
<organism evidence="14 15">
    <name type="scientific">Clostridium aciditolerans</name>
    <dbReference type="NCBI Taxonomy" id="339861"/>
    <lineage>
        <taxon>Bacteria</taxon>
        <taxon>Bacillati</taxon>
        <taxon>Bacillota</taxon>
        <taxon>Clostridia</taxon>
        <taxon>Eubacteriales</taxon>
        <taxon>Clostridiaceae</taxon>
        <taxon>Clostridium</taxon>
    </lineage>
</organism>
<evidence type="ECO:0000313" key="14">
    <source>
        <dbReference type="EMBL" id="MBI6872896.1"/>
    </source>
</evidence>
<feature type="binding site" evidence="12">
    <location>
        <position position="253"/>
    </location>
    <ligand>
        <name>[4Fe-4S] cluster</name>
        <dbReference type="ChEBI" id="CHEBI:49883"/>
        <label>2</label>
        <note>4Fe-4S-substrate</note>
    </ligand>
</feature>
<keyword evidence="15" id="KW-1185">Reference proteome</keyword>
<dbReference type="CDD" id="cd01335">
    <property type="entry name" value="Radical_SAM"/>
    <property type="match status" value="1"/>
</dbReference>
<evidence type="ECO:0000256" key="1">
    <source>
        <dbReference type="ARBA" id="ARBA00012167"/>
    </source>
</evidence>
<dbReference type="PANTHER" id="PTHR22960">
    <property type="entry name" value="MOLYBDOPTERIN COFACTOR SYNTHESIS PROTEIN A"/>
    <property type="match status" value="1"/>
</dbReference>
<dbReference type="NCBIfam" id="NF001199">
    <property type="entry name" value="PRK00164.2-1"/>
    <property type="match status" value="1"/>
</dbReference>
<feature type="binding site" evidence="12">
    <location>
        <position position="13"/>
    </location>
    <ligand>
        <name>GTP</name>
        <dbReference type="ChEBI" id="CHEBI:37565"/>
    </ligand>
</feature>
<dbReference type="InterPro" id="IPR013483">
    <property type="entry name" value="MoaA"/>
</dbReference>
<comment type="pathway">
    <text evidence="12">Cofactor biosynthesis; molybdopterin biosynthesis.</text>
</comment>
<dbReference type="GO" id="GO:0046872">
    <property type="term" value="F:metal ion binding"/>
    <property type="evidence" value="ECO:0007669"/>
    <property type="project" value="UniProtKB-KW"/>
</dbReference>
<gene>
    <name evidence="12 14" type="primary">moaA</name>
    <name evidence="14" type="ORF">I6U51_09285</name>
</gene>
<dbReference type="GO" id="GO:0061799">
    <property type="term" value="F:cyclic pyranopterin monophosphate synthase activity"/>
    <property type="evidence" value="ECO:0007669"/>
    <property type="project" value="TreeGrafter"/>
</dbReference>
<feature type="binding site" evidence="12">
    <location>
        <begin position="255"/>
        <end position="257"/>
    </location>
    <ligand>
        <name>GTP</name>
        <dbReference type="ChEBI" id="CHEBI:37565"/>
    </ligand>
</feature>
<evidence type="ECO:0000256" key="11">
    <source>
        <dbReference type="ARBA" id="ARBA00048697"/>
    </source>
</evidence>
<reference evidence="14" key="1">
    <citation type="submission" date="2020-12" db="EMBL/GenBank/DDBJ databases">
        <title>Clostridium thailandense sp. nov., a novel acetogenic bacterium isolated from peat land soil in Thailand.</title>
        <authorList>
            <person name="Chaikitkaew S."/>
            <person name="Birkeland N.K."/>
        </authorList>
    </citation>
    <scope>NUCLEOTIDE SEQUENCE</scope>
    <source>
        <strain evidence="14">DSM 17425</strain>
    </source>
</reference>
<dbReference type="InterPro" id="IPR006638">
    <property type="entry name" value="Elp3/MiaA/NifB-like_rSAM"/>
</dbReference>
<comment type="similarity">
    <text evidence="12">Belongs to the radical SAM superfamily. MoaA family.</text>
</comment>
<dbReference type="AlphaFoldDB" id="A0A934M6C0"/>
<dbReference type="PROSITE" id="PS01305">
    <property type="entry name" value="MOAA_NIFB_PQQE"/>
    <property type="match status" value="1"/>
</dbReference>
<feature type="binding site" evidence="12">
    <location>
        <position position="118"/>
    </location>
    <ligand>
        <name>S-adenosyl-L-methionine</name>
        <dbReference type="ChEBI" id="CHEBI:59789"/>
    </ligand>
</feature>
<evidence type="ECO:0000256" key="2">
    <source>
        <dbReference type="ARBA" id="ARBA00022485"/>
    </source>
</evidence>
<sequence>MLDNCGRNINYLRISVTDRCNLRCIYCMPNKGIKFMPESNLLKLDEIHRIVKLTSELGISKIRITGGEPLVREGIVDLIKDIKSLPNINEVCITTNGILLAQHLTSLIKAGLDRVNISLDTLKEDVYSNITRGGDLKSVINSLNFAVDNGLKVKINTVIMEGFNSNEIMDFVAITENNPIDVRFIELMPIGEGKNFKSISTQQLKDIISKNSSLTTCDSITNHEGPASYFKTEKGIGKIGFISAMSHSFCENCNRIRLTSEGFLKQCLHWNSGTDLRSLIRNDITDAELKEVIKRDIFNKPIRHKFNDNDNNSDNRLMYQIGG</sequence>
<dbReference type="InterPro" id="IPR007197">
    <property type="entry name" value="rSAM"/>
</dbReference>
<evidence type="ECO:0000256" key="12">
    <source>
        <dbReference type="HAMAP-Rule" id="MF_01225"/>
    </source>
</evidence>
<feature type="binding site" evidence="12">
    <location>
        <position position="63"/>
    </location>
    <ligand>
        <name>GTP</name>
        <dbReference type="ChEBI" id="CHEBI:37565"/>
    </ligand>
</feature>
<feature type="binding site" evidence="12">
    <location>
        <position position="154"/>
    </location>
    <ligand>
        <name>GTP</name>
        <dbReference type="ChEBI" id="CHEBI:37565"/>
    </ligand>
</feature>
<feature type="binding site" evidence="12">
    <location>
        <position position="188"/>
    </location>
    <ligand>
        <name>S-adenosyl-L-methionine</name>
        <dbReference type="ChEBI" id="CHEBI:59789"/>
    </ligand>
</feature>
<feature type="binding site" evidence="12">
    <location>
        <position position="26"/>
    </location>
    <ligand>
        <name>S-adenosyl-L-methionine</name>
        <dbReference type="ChEBI" id="CHEBI:59789"/>
    </ligand>
</feature>
<dbReference type="GO" id="GO:1904047">
    <property type="term" value="F:S-adenosyl-L-methionine binding"/>
    <property type="evidence" value="ECO:0007669"/>
    <property type="project" value="UniProtKB-UniRule"/>
</dbReference>
<dbReference type="SFLD" id="SFLDS00029">
    <property type="entry name" value="Radical_SAM"/>
    <property type="match status" value="1"/>
</dbReference>
<dbReference type="SFLD" id="SFLDG01383">
    <property type="entry name" value="cyclic_pyranopterin_phosphate"/>
    <property type="match status" value="1"/>
</dbReference>
<evidence type="ECO:0000256" key="6">
    <source>
        <dbReference type="ARBA" id="ARBA00023004"/>
    </source>
</evidence>
<dbReference type="GO" id="GO:0006777">
    <property type="term" value="P:Mo-molybdopterin cofactor biosynthetic process"/>
    <property type="evidence" value="ECO:0007669"/>
    <property type="project" value="UniProtKB-UniRule"/>
</dbReference>
<dbReference type="SUPFAM" id="SSF102114">
    <property type="entry name" value="Radical SAM enzymes"/>
    <property type="match status" value="1"/>
</dbReference>
<dbReference type="NCBIfam" id="TIGR02666">
    <property type="entry name" value="moaA"/>
    <property type="match status" value="1"/>
</dbReference>
<dbReference type="Proteomes" id="UP000622687">
    <property type="component" value="Unassembled WGS sequence"/>
</dbReference>
<evidence type="ECO:0000256" key="5">
    <source>
        <dbReference type="ARBA" id="ARBA00022741"/>
    </source>
</evidence>
<comment type="subunit">
    <text evidence="12">Monomer and homodimer.</text>
</comment>
<feature type="binding site" evidence="12">
    <location>
        <position position="267"/>
    </location>
    <ligand>
        <name>[4Fe-4S] cluster</name>
        <dbReference type="ChEBI" id="CHEBI:49883"/>
        <label>2</label>
        <note>4Fe-4S-substrate</note>
    </ligand>
</feature>
<comment type="caution">
    <text evidence="14">The sequence shown here is derived from an EMBL/GenBank/DDBJ whole genome shotgun (WGS) entry which is preliminary data.</text>
</comment>
<feature type="binding site" evidence="12">
    <location>
        <position position="27"/>
    </location>
    <ligand>
        <name>[4Fe-4S] cluster</name>
        <dbReference type="ChEBI" id="CHEBI:49883"/>
        <label>1</label>
        <note>4Fe-4S-S-AdoMet</note>
    </ligand>
</feature>
<dbReference type="PROSITE" id="PS51918">
    <property type="entry name" value="RADICAL_SAM"/>
    <property type="match status" value="1"/>
</dbReference>
<evidence type="ECO:0000256" key="8">
    <source>
        <dbReference type="ARBA" id="ARBA00023134"/>
    </source>
</evidence>
<accession>A0A934M6C0</accession>
<comment type="cofactor">
    <cofactor evidence="12">
        <name>[4Fe-4S] cluster</name>
        <dbReference type="ChEBI" id="CHEBI:49883"/>
    </cofactor>
    <text evidence="12">Binds 2 [4Fe-4S] clusters. Binds 1 [4Fe-4S] cluster coordinated with 3 cysteines and an exchangeable S-adenosyl-L-methionine and 1 [4Fe-4S] cluster coordinated with 3 cysteines and the GTP-derived substrate.</text>
</comment>
<dbReference type="GO" id="GO:0005525">
    <property type="term" value="F:GTP binding"/>
    <property type="evidence" value="ECO:0007669"/>
    <property type="project" value="UniProtKB-UniRule"/>
</dbReference>
<keyword evidence="10 12" id="KW-0456">Lyase</keyword>
<keyword evidence="4 12" id="KW-0479">Metal-binding</keyword>
<dbReference type="SFLD" id="SFLDG01386">
    <property type="entry name" value="main_SPASM_domain-containing"/>
    <property type="match status" value="1"/>
</dbReference>
<dbReference type="RefSeq" id="WP_211142381.1">
    <property type="nucleotide sequence ID" value="NZ_JAEEGB010000009.1"/>
</dbReference>
<feature type="binding site" evidence="12">
    <location>
        <position position="24"/>
    </location>
    <ligand>
        <name>[4Fe-4S] cluster</name>
        <dbReference type="ChEBI" id="CHEBI:49883"/>
        <label>1</label>
        <note>4Fe-4S-S-AdoMet</note>
    </ligand>
</feature>
<evidence type="ECO:0000256" key="4">
    <source>
        <dbReference type="ARBA" id="ARBA00022723"/>
    </source>
</evidence>
<dbReference type="GO" id="GO:0051539">
    <property type="term" value="F:4 iron, 4 sulfur cluster binding"/>
    <property type="evidence" value="ECO:0007669"/>
    <property type="project" value="UniProtKB-UniRule"/>
</dbReference>
<dbReference type="Pfam" id="PF06463">
    <property type="entry name" value="Mob_synth_C"/>
    <property type="match status" value="1"/>
</dbReference>
<dbReference type="InterPro" id="IPR010505">
    <property type="entry name" value="MoaA_twitch"/>
</dbReference>
<dbReference type="InterPro" id="IPR013785">
    <property type="entry name" value="Aldolase_TIM"/>
</dbReference>
<keyword evidence="9 12" id="KW-0501">Molybdenum cofactor biosynthesis</keyword>
<keyword evidence="3 12" id="KW-0949">S-adenosyl-L-methionine</keyword>
<comment type="catalytic activity">
    <reaction evidence="11 12">
        <text>GTP + AH2 + S-adenosyl-L-methionine = (8S)-3',8-cyclo-7,8-dihydroguanosine 5'-triphosphate + 5'-deoxyadenosine + L-methionine + A + H(+)</text>
        <dbReference type="Rhea" id="RHEA:49576"/>
        <dbReference type="ChEBI" id="CHEBI:13193"/>
        <dbReference type="ChEBI" id="CHEBI:15378"/>
        <dbReference type="ChEBI" id="CHEBI:17319"/>
        <dbReference type="ChEBI" id="CHEBI:17499"/>
        <dbReference type="ChEBI" id="CHEBI:37565"/>
        <dbReference type="ChEBI" id="CHEBI:57844"/>
        <dbReference type="ChEBI" id="CHEBI:59789"/>
        <dbReference type="ChEBI" id="CHEBI:131766"/>
        <dbReference type="EC" id="4.1.99.22"/>
    </reaction>
</comment>
<name>A0A934M6C0_9CLOT</name>
<dbReference type="InterPro" id="IPR000385">
    <property type="entry name" value="MoaA_NifB_PqqE_Fe-S-bd_CS"/>
</dbReference>
<feature type="binding site" evidence="12">
    <location>
        <position position="67"/>
    </location>
    <ligand>
        <name>S-adenosyl-L-methionine</name>
        <dbReference type="ChEBI" id="CHEBI:59789"/>
    </ligand>
</feature>
<keyword evidence="7 12" id="KW-0411">Iron-sulfur</keyword>
<dbReference type="EC" id="4.1.99.22" evidence="1 12"/>
<dbReference type="InterPro" id="IPR040064">
    <property type="entry name" value="MoaA-like"/>
</dbReference>
<dbReference type="Pfam" id="PF04055">
    <property type="entry name" value="Radical_SAM"/>
    <property type="match status" value="1"/>
</dbReference>
<proteinExistence type="inferred from homology"/>
<dbReference type="EMBL" id="JAEEGB010000009">
    <property type="protein sequence ID" value="MBI6872896.1"/>
    <property type="molecule type" value="Genomic_DNA"/>
</dbReference>